<evidence type="ECO:0000259" key="1">
    <source>
        <dbReference type="Pfam" id="PF16473"/>
    </source>
</evidence>
<keyword evidence="2" id="KW-0269">Exonuclease</keyword>
<evidence type="ECO:0000313" key="2">
    <source>
        <dbReference type="EMBL" id="AIB07074.1"/>
    </source>
</evidence>
<reference evidence="2 3" key="1">
    <citation type="submission" date="2014-07" db="EMBL/GenBank/DDBJ databases">
        <title>The genome sequence of Salmonella phage 9NA shows that it represents an unstudied type of tailed phage.</title>
        <authorList>
            <person name="Casjens S.R."/>
            <person name="Leavitt J.C."/>
            <person name="Hatfull G.F."/>
            <person name="Hendrix R.W."/>
        </authorList>
    </citation>
    <scope>NUCLEOTIDE SEQUENCE [LARGE SCALE GENOMIC DNA]</scope>
</reference>
<dbReference type="RefSeq" id="YP_009101241.1">
    <property type="nucleotide sequence ID" value="NC_025443.1"/>
</dbReference>
<dbReference type="GO" id="GO:0003676">
    <property type="term" value="F:nucleic acid binding"/>
    <property type="evidence" value="ECO:0007669"/>
    <property type="project" value="InterPro"/>
</dbReference>
<gene>
    <name evidence="2" type="ORF">9NA_071</name>
</gene>
<dbReference type="SUPFAM" id="SSF53098">
    <property type="entry name" value="Ribonuclease H-like"/>
    <property type="match status" value="1"/>
</dbReference>
<dbReference type="InterPro" id="IPR036397">
    <property type="entry name" value="RNaseH_sf"/>
</dbReference>
<keyword evidence="2" id="KW-0540">Nuclease</keyword>
<dbReference type="KEGG" id="vg:22110929"/>
<organism evidence="2 3">
    <name type="scientific">Salmonella phage 9NA</name>
    <dbReference type="NCBI Taxonomy" id="1113547"/>
    <lineage>
        <taxon>Viruses</taxon>
        <taxon>Duplodnaviria</taxon>
        <taxon>Heunggongvirae</taxon>
        <taxon>Uroviricota</taxon>
        <taxon>Caudoviricetes</taxon>
        <taxon>Nonanavirus</taxon>
        <taxon>Nonanavirus nv9NA</taxon>
    </lineage>
</organism>
<protein>
    <submittedName>
        <fullName evidence="2">Putative exonuclease</fullName>
    </submittedName>
</protein>
<sequence length="168" mass="18877">MLDLMIDIETCGKKPGCAVLSIGAVYFDRKGNIGEQFYASMGFSALSYGHADVSTMRWWSQQSEQARNDAFGGTDDPREVAQRFAKFIRSGVLPWGNGSVFDITILEAWFDAVGVECPWEFWNVRDVRTAVDLLGIKTKLFTREGVFHNALDDCLHQIKYLTSGTKHL</sequence>
<dbReference type="Pfam" id="PF16473">
    <property type="entry name" value="Rv2179c-like"/>
    <property type="match status" value="1"/>
</dbReference>
<dbReference type="InterPro" id="IPR033390">
    <property type="entry name" value="Rv2179c-like"/>
</dbReference>
<dbReference type="Gene3D" id="3.30.420.10">
    <property type="entry name" value="Ribonuclease H-like superfamily/Ribonuclease H"/>
    <property type="match status" value="1"/>
</dbReference>
<keyword evidence="2" id="KW-0378">Hydrolase</keyword>
<dbReference type="OrthoDB" id="13707at10239"/>
<keyword evidence="3" id="KW-1185">Reference proteome</keyword>
<proteinExistence type="predicted"/>
<dbReference type="EMBL" id="KJ802832">
    <property type="protein sequence ID" value="AIB07074.1"/>
    <property type="molecule type" value="Genomic_DNA"/>
</dbReference>
<accession>A0A060D5A6</accession>
<dbReference type="InterPro" id="IPR012337">
    <property type="entry name" value="RNaseH-like_sf"/>
</dbReference>
<dbReference type="Proteomes" id="UP000026985">
    <property type="component" value="Segment"/>
</dbReference>
<evidence type="ECO:0000313" key="3">
    <source>
        <dbReference type="Proteomes" id="UP000026985"/>
    </source>
</evidence>
<dbReference type="GO" id="GO:0004527">
    <property type="term" value="F:exonuclease activity"/>
    <property type="evidence" value="ECO:0007669"/>
    <property type="project" value="UniProtKB-KW"/>
</dbReference>
<feature type="domain" description="3'-5' exoribonuclease Rv2179c-like" evidence="1">
    <location>
        <begin position="4"/>
        <end position="162"/>
    </location>
</feature>
<name>A0A060D5A6_9CAUD</name>